<evidence type="ECO:0000259" key="12">
    <source>
        <dbReference type="PROSITE" id="PS50262"/>
    </source>
</evidence>
<feature type="transmembrane region" description="Helical" evidence="11">
    <location>
        <begin position="147"/>
        <end position="169"/>
    </location>
</feature>
<dbReference type="PRINTS" id="PR01012">
    <property type="entry name" value="NRPEPTIDEYR"/>
</dbReference>
<reference evidence="13 14" key="1">
    <citation type="journal article" date="2017" name="Curr. Biol.">
        <title>Genome architecture and evolution of a unichromosomal asexual nematode.</title>
        <authorList>
            <person name="Fradin H."/>
            <person name="Zegar C."/>
            <person name="Gutwein M."/>
            <person name="Lucas J."/>
            <person name="Kovtun M."/>
            <person name="Corcoran D."/>
            <person name="Baugh L.R."/>
            <person name="Kiontke K."/>
            <person name="Gunsalus K."/>
            <person name="Fitch D.H."/>
            <person name="Piano F."/>
        </authorList>
    </citation>
    <scope>NUCLEOTIDE SEQUENCE [LARGE SCALE GENOMIC DNA]</scope>
    <source>
        <strain evidence="13">PF1309</strain>
    </source>
</reference>
<dbReference type="InterPro" id="IPR001681">
    <property type="entry name" value="Neurokn_rcpt"/>
</dbReference>
<dbReference type="SMART" id="SM01381">
    <property type="entry name" value="7TM_GPCR_Srsx"/>
    <property type="match status" value="1"/>
</dbReference>
<dbReference type="SUPFAM" id="SSF81321">
    <property type="entry name" value="Family A G protein-coupled receptor-like"/>
    <property type="match status" value="1"/>
</dbReference>
<feature type="transmembrane region" description="Helical" evidence="11">
    <location>
        <begin position="181"/>
        <end position="202"/>
    </location>
</feature>
<feature type="transmembrane region" description="Helical" evidence="11">
    <location>
        <begin position="242"/>
        <end position="263"/>
    </location>
</feature>
<evidence type="ECO:0000256" key="2">
    <source>
        <dbReference type="ARBA" id="ARBA00010663"/>
    </source>
</evidence>
<sequence>MKKSKLCPLPSPSLLNATSTTNGFFDDLKIYLDLLESTPNCSCHDAYLPEISLNCESFPIQHAIPTQIFYAALFTSTIILSLIGNITVLWIVLRHRKMRTVTNYYLLNLALADISISIFNTGFSWIYNFYYHWMFGSFYCKINHLMGVTPICGSIFTMLVMGLDRYYAIVHPLKKRPGRRVTVCAIAAIWFLSIAFGIPALLASQVETTYFYHDKQLIENSQCLSDHFPDGTTNEYNNTLVIIQYVLPLIVLSWAYYRVGIVLRKDQPVGDSHHKKSIKSKRRAAYMLGLVALIFMIVWLPYHTYYFVLSFYTPSSPSEHVTIHFVYINIYWLAMSSTVVNPIIYYYMNKRFRVGFSYAFRWLPCVRGSHRDYRSVLNASQNGRTSLLTCPAQNSVF</sequence>
<organism evidence="13 14">
    <name type="scientific">Diploscapter pachys</name>
    <dbReference type="NCBI Taxonomy" id="2018661"/>
    <lineage>
        <taxon>Eukaryota</taxon>
        <taxon>Metazoa</taxon>
        <taxon>Ecdysozoa</taxon>
        <taxon>Nematoda</taxon>
        <taxon>Chromadorea</taxon>
        <taxon>Rhabditida</taxon>
        <taxon>Rhabditina</taxon>
        <taxon>Rhabditomorpha</taxon>
        <taxon>Rhabditoidea</taxon>
        <taxon>Rhabditidae</taxon>
        <taxon>Diploscapter</taxon>
    </lineage>
</organism>
<name>A0A2A2JQ58_9BILA</name>
<dbReference type="InterPro" id="IPR017452">
    <property type="entry name" value="GPCR_Rhodpsn_7TM"/>
</dbReference>
<dbReference type="PRINTS" id="PR00237">
    <property type="entry name" value="GPCRRHODOPSN"/>
</dbReference>
<keyword evidence="8 10" id="KW-0675">Receptor</keyword>
<dbReference type="PANTHER" id="PTHR46925:SF2">
    <property type="entry name" value="G-PROTEIN COUPLED RECEPTOR TKR-1-RELATED"/>
    <property type="match status" value="1"/>
</dbReference>
<keyword evidence="3" id="KW-1003">Cell membrane</keyword>
<feature type="transmembrane region" description="Helical" evidence="11">
    <location>
        <begin position="68"/>
        <end position="93"/>
    </location>
</feature>
<keyword evidence="6 10" id="KW-0297">G-protein coupled receptor</keyword>
<keyword evidence="7 11" id="KW-0472">Membrane</keyword>
<evidence type="ECO:0000256" key="5">
    <source>
        <dbReference type="ARBA" id="ARBA00022989"/>
    </source>
</evidence>
<dbReference type="InterPro" id="IPR000611">
    <property type="entry name" value="NPY_rcpt"/>
</dbReference>
<comment type="caution">
    <text evidence="13">The sequence shown here is derived from an EMBL/GenBank/DDBJ whole genome shotgun (WGS) entry which is preliminary data.</text>
</comment>
<dbReference type="GO" id="GO:0004995">
    <property type="term" value="F:tachykinin receptor activity"/>
    <property type="evidence" value="ECO:0007669"/>
    <property type="project" value="InterPro"/>
</dbReference>
<feature type="domain" description="G-protein coupled receptors family 1 profile" evidence="12">
    <location>
        <begin position="84"/>
        <end position="345"/>
    </location>
</feature>
<feature type="transmembrane region" description="Helical" evidence="11">
    <location>
        <begin position="322"/>
        <end position="347"/>
    </location>
</feature>
<dbReference type="Pfam" id="PF00001">
    <property type="entry name" value="7tm_1"/>
    <property type="match status" value="1"/>
</dbReference>
<keyword evidence="9 10" id="KW-0807">Transducer</keyword>
<dbReference type="Proteomes" id="UP000218231">
    <property type="component" value="Unassembled WGS sequence"/>
</dbReference>
<accession>A0A2A2JQ58</accession>
<evidence type="ECO:0000256" key="1">
    <source>
        <dbReference type="ARBA" id="ARBA00004651"/>
    </source>
</evidence>
<evidence type="ECO:0000256" key="8">
    <source>
        <dbReference type="ARBA" id="ARBA00023170"/>
    </source>
</evidence>
<dbReference type="PANTHER" id="PTHR46925">
    <property type="entry name" value="G-PROTEIN COUPLED RECEPTOR TKR-1-RELATED"/>
    <property type="match status" value="1"/>
</dbReference>
<evidence type="ECO:0000256" key="11">
    <source>
        <dbReference type="SAM" id="Phobius"/>
    </source>
</evidence>
<dbReference type="PROSITE" id="PS50262">
    <property type="entry name" value="G_PROTEIN_RECEP_F1_2"/>
    <property type="match status" value="1"/>
</dbReference>
<keyword evidence="4 10" id="KW-0812">Transmembrane</keyword>
<evidence type="ECO:0000256" key="9">
    <source>
        <dbReference type="ARBA" id="ARBA00023224"/>
    </source>
</evidence>
<dbReference type="Gene3D" id="1.20.1070.10">
    <property type="entry name" value="Rhodopsin 7-helix transmembrane proteins"/>
    <property type="match status" value="1"/>
</dbReference>
<evidence type="ECO:0000256" key="6">
    <source>
        <dbReference type="ARBA" id="ARBA00023040"/>
    </source>
</evidence>
<comment type="similarity">
    <text evidence="2 10">Belongs to the G-protein coupled receptor 1 family.</text>
</comment>
<comment type="subcellular location">
    <subcellularLocation>
        <location evidence="1">Cell membrane</location>
        <topology evidence="1">Multi-pass membrane protein</topology>
    </subcellularLocation>
</comment>
<dbReference type="InterPro" id="IPR000276">
    <property type="entry name" value="GPCR_Rhodpsn"/>
</dbReference>
<feature type="transmembrane region" description="Helical" evidence="11">
    <location>
        <begin position="284"/>
        <end position="302"/>
    </location>
</feature>
<dbReference type="OrthoDB" id="5981855at2759"/>
<dbReference type="STRING" id="2018661.A0A2A2JQ58"/>
<dbReference type="GO" id="GO:0005886">
    <property type="term" value="C:plasma membrane"/>
    <property type="evidence" value="ECO:0007669"/>
    <property type="project" value="UniProtKB-SubCell"/>
</dbReference>
<dbReference type="GO" id="GO:0004983">
    <property type="term" value="F:neuropeptide Y receptor activity"/>
    <property type="evidence" value="ECO:0007669"/>
    <property type="project" value="InterPro"/>
</dbReference>
<evidence type="ECO:0000313" key="14">
    <source>
        <dbReference type="Proteomes" id="UP000218231"/>
    </source>
</evidence>
<dbReference type="PROSITE" id="PS00237">
    <property type="entry name" value="G_PROTEIN_RECEP_F1_1"/>
    <property type="match status" value="1"/>
</dbReference>
<evidence type="ECO:0000313" key="13">
    <source>
        <dbReference type="EMBL" id="PAV63825.1"/>
    </source>
</evidence>
<dbReference type="AlphaFoldDB" id="A0A2A2JQ58"/>
<evidence type="ECO:0000256" key="3">
    <source>
        <dbReference type="ARBA" id="ARBA00022475"/>
    </source>
</evidence>
<dbReference type="EMBL" id="LIAE01010291">
    <property type="protein sequence ID" value="PAV63825.1"/>
    <property type="molecule type" value="Genomic_DNA"/>
</dbReference>
<feature type="transmembrane region" description="Helical" evidence="11">
    <location>
        <begin position="105"/>
        <end position="127"/>
    </location>
</feature>
<evidence type="ECO:0000256" key="7">
    <source>
        <dbReference type="ARBA" id="ARBA00023136"/>
    </source>
</evidence>
<keyword evidence="5 11" id="KW-1133">Transmembrane helix</keyword>
<evidence type="ECO:0000256" key="10">
    <source>
        <dbReference type="RuleBase" id="RU000688"/>
    </source>
</evidence>
<protein>
    <recommendedName>
        <fullName evidence="12">G-protein coupled receptors family 1 profile domain-containing protein</fullName>
    </recommendedName>
</protein>
<evidence type="ECO:0000256" key="4">
    <source>
        <dbReference type="ARBA" id="ARBA00022692"/>
    </source>
</evidence>
<proteinExistence type="inferred from homology"/>
<gene>
    <name evidence="13" type="ORF">WR25_03233</name>
</gene>
<keyword evidence="14" id="KW-1185">Reference proteome</keyword>